<gene>
    <name evidence="2" type="ORF">QWZ03_06090</name>
</gene>
<accession>A0ABT8B2I0</accession>
<evidence type="ECO:0000313" key="3">
    <source>
        <dbReference type="Proteomes" id="UP001180081"/>
    </source>
</evidence>
<feature type="domain" description="Beta-ketoacyl synthase-like N-terminal" evidence="1">
    <location>
        <begin position="23"/>
        <end position="237"/>
    </location>
</feature>
<sequence>MTVRFSIDAWAAWAPGLVGNDAWLDWLAAPQPLVGEGVPALAEMPAMMRRRVERLGKVALQAAYWAQGDAEACPHVFASRFGDVTRSVELLRQLAAGEGLSPTAFSMSVHNAIGALFSIARADTGACTAVAAGAETVEAAFMEALGLLADGAPAVLVVYYDEPLPTPYSDFAEYLDFPRAWACRLSRCESGGISLQPGLLAGASEPATLPDDLAALRFLLGQAPAWQHDVAGRSWHWARHA</sequence>
<dbReference type="Proteomes" id="UP001180081">
    <property type="component" value="Unassembled WGS sequence"/>
</dbReference>
<proteinExistence type="predicted"/>
<dbReference type="InterPro" id="IPR014030">
    <property type="entry name" value="Ketoacyl_synth_N"/>
</dbReference>
<dbReference type="RefSeq" id="WP_290331903.1">
    <property type="nucleotide sequence ID" value="NZ_JAUFPU010000004.1"/>
</dbReference>
<evidence type="ECO:0000259" key="1">
    <source>
        <dbReference type="Pfam" id="PF13723"/>
    </source>
</evidence>
<reference evidence="2" key="1">
    <citation type="journal article" date="2014" name="Int. J. Syst. Evol. Microbiol.">
        <title>Complete genome of a new Firmicutes species belonging to the dominant human colonic microbiota ('Ruminococcus bicirculans') reveals two chromosomes and a selective capacity to utilize plant glucans.</title>
        <authorList>
            <consortium name="NISC Comparative Sequencing Program"/>
            <person name="Wegmann U."/>
            <person name="Louis P."/>
            <person name="Goesmann A."/>
            <person name="Henrissat B."/>
            <person name="Duncan S.H."/>
            <person name="Flint H.J."/>
        </authorList>
    </citation>
    <scope>NUCLEOTIDE SEQUENCE</scope>
    <source>
        <strain evidence="2">CECT 7703</strain>
    </source>
</reference>
<protein>
    <submittedName>
        <fullName evidence="2">Beta-ketoacyl synthase chain length factor</fullName>
    </submittedName>
</protein>
<dbReference type="Pfam" id="PF13723">
    <property type="entry name" value="Ketoacyl-synt_2"/>
    <property type="match status" value="1"/>
</dbReference>
<organism evidence="2 3">
    <name type="scientific">Chitinimonas viridis</name>
    <dbReference type="NCBI Taxonomy" id="664880"/>
    <lineage>
        <taxon>Bacteria</taxon>
        <taxon>Pseudomonadati</taxon>
        <taxon>Pseudomonadota</taxon>
        <taxon>Betaproteobacteria</taxon>
        <taxon>Neisseriales</taxon>
        <taxon>Chitinibacteraceae</taxon>
        <taxon>Chitinimonas</taxon>
    </lineage>
</organism>
<keyword evidence="3" id="KW-1185">Reference proteome</keyword>
<reference evidence="2" key="2">
    <citation type="submission" date="2023-06" db="EMBL/GenBank/DDBJ databases">
        <authorList>
            <person name="Lucena T."/>
            <person name="Sun Q."/>
        </authorList>
    </citation>
    <scope>NUCLEOTIDE SEQUENCE</scope>
    <source>
        <strain evidence="2">CECT 7703</strain>
    </source>
</reference>
<dbReference type="EMBL" id="JAUFPU010000004">
    <property type="protein sequence ID" value="MDN3576333.1"/>
    <property type="molecule type" value="Genomic_DNA"/>
</dbReference>
<evidence type="ECO:0000313" key="2">
    <source>
        <dbReference type="EMBL" id="MDN3576333.1"/>
    </source>
</evidence>
<name>A0ABT8B2I0_9NEIS</name>
<comment type="caution">
    <text evidence="2">The sequence shown here is derived from an EMBL/GenBank/DDBJ whole genome shotgun (WGS) entry which is preliminary data.</text>
</comment>